<name>A0A6A6AS04_9PLEO</name>
<reference evidence="3" key="1">
    <citation type="journal article" date="2020" name="Stud. Mycol.">
        <title>101 Dothideomycetes genomes: a test case for predicting lifestyles and emergence of pathogens.</title>
        <authorList>
            <person name="Haridas S."/>
            <person name="Albert R."/>
            <person name="Binder M."/>
            <person name="Bloem J."/>
            <person name="Labutti K."/>
            <person name="Salamov A."/>
            <person name="Andreopoulos B."/>
            <person name="Baker S."/>
            <person name="Barry K."/>
            <person name="Bills G."/>
            <person name="Bluhm B."/>
            <person name="Cannon C."/>
            <person name="Castanera R."/>
            <person name="Culley D."/>
            <person name="Daum C."/>
            <person name="Ezra D."/>
            <person name="Gonzalez J."/>
            <person name="Henrissat B."/>
            <person name="Kuo A."/>
            <person name="Liang C."/>
            <person name="Lipzen A."/>
            <person name="Lutzoni F."/>
            <person name="Magnuson J."/>
            <person name="Mondo S."/>
            <person name="Nolan M."/>
            <person name="Ohm R."/>
            <person name="Pangilinan J."/>
            <person name="Park H.-J."/>
            <person name="Ramirez L."/>
            <person name="Alfaro M."/>
            <person name="Sun H."/>
            <person name="Tritt A."/>
            <person name="Yoshinaga Y."/>
            <person name="Zwiers L.-H."/>
            <person name="Turgeon B."/>
            <person name="Goodwin S."/>
            <person name="Spatafora J."/>
            <person name="Crous P."/>
            <person name="Grigoriev I."/>
        </authorList>
    </citation>
    <scope>NUCLEOTIDE SEQUENCE</scope>
    <source>
        <strain evidence="3">CBS 119687</strain>
    </source>
</reference>
<protein>
    <submittedName>
        <fullName evidence="3">Uncharacterized protein</fullName>
    </submittedName>
</protein>
<feature type="chain" id="PRO_5025349982" evidence="2">
    <location>
        <begin position="18"/>
        <end position="186"/>
    </location>
</feature>
<keyword evidence="1" id="KW-0472">Membrane</keyword>
<organism evidence="3 4">
    <name type="scientific">Dothidotthia symphoricarpi CBS 119687</name>
    <dbReference type="NCBI Taxonomy" id="1392245"/>
    <lineage>
        <taxon>Eukaryota</taxon>
        <taxon>Fungi</taxon>
        <taxon>Dikarya</taxon>
        <taxon>Ascomycota</taxon>
        <taxon>Pezizomycotina</taxon>
        <taxon>Dothideomycetes</taxon>
        <taxon>Pleosporomycetidae</taxon>
        <taxon>Pleosporales</taxon>
        <taxon>Dothidotthiaceae</taxon>
        <taxon>Dothidotthia</taxon>
    </lineage>
</organism>
<keyword evidence="1" id="KW-1133">Transmembrane helix</keyword>
<evidence type="ECO:0000256" key="1">
    <source>
        <dbReference type="SAM" id="Phobius"/>
    </source>
</evidence>
<evidence type="ECO:0000256" key="2">
    <source>
        <dbReference type="SAM" id="SignalP"/>
    </source>
</evidence>
<feature type="transmembrane region" description="Helical" evidence="1">
    <location>
        <begin position="68"/>
        <end position="86"/>
    </location>
</feature>
<keyword evidence="1" id="KW-0812">Transmembrane</keyword>
<dbReference type="Proteomes" id="UP000799771">
    <property type="component" value="Unassembled WGS sequence"/>
</dbReference>
<feature type="transmembrane region" description="Helical" evidence="1">
    <location>
        <begin position="107"/>
        <end position="130"/>
    </location>
</feature>
<sequence>MVYVCFSASLLLSVGDGNRTTIRSTPWRERARGKTTTKILVPAKKWACACKNNWLSNYVVLTFFYEKLLLDCAFISICTLSTWWDFTKTPMYLRSPRKQDEVRYMCLGFSLSGIISCYFMILMSVCFGQAHAKTLQKCQICLVWSGLSRTRSSTAFEKTVDSRAFAFSGNALGLLSLGYLPRRLQT</sequence>
<dbReference type="RefSeq" id="XP_033527698.1">
    <property type="nucleotide sequence ID" value="XM_033662220.1"/>
</dbReference>
<feature type="signal peptide" evidence="2">
    <location>
        <begin position="1"/>
        <end position="17"/>
    </location>
</feature>
<keyword evidence="2" id="KW-0732">Signal</keyword>
<evidence type="ECO:0000313" key="4">
    <source>
        <dbReference type="Proteomes" id="UP000799771"/>
    </source>
</evidence>
<accession>A0A6A6AS04</accession>
<dbReference type="AlphaFoldDB" id="A0A6A6AS04"/>
<evidence type="ECO:0000313" key="3">
    <source>
        <dbReference type="EMBL" id="KAF2133311.1"/>
    </source>
</evidence>
<keyword evidence="4" id="KW-1185">Reference proteome</keyword>
<gene>
    <name evidence="3" type="ORF">P153DRAFT_154182</name>
</gene>
<proteinExistence type="predicted"/>
<dbReference type="GeneID" id="54402652"/>
<dbReference type="EMBL" id="ML977499">
    <property type="protein sequence ID" value="KAF2133311.1"/>
    <property type="molecule type" value="Genomic_DNA"/>
</dbReference>